<organism evidence="10 11">
    <name type="scientific">Polyporus arcularius HHB13444</name>
    <dbReference type="NCBI Taxonomy" id="1314778"/>
    <lineage>
        <taxon>Eukaryota</taxon>
        <taxon>Fungi</taxon>
        <taxon>Dikarya</taxon>
        <taxon>Basidiomycota</taxon>
        <taxon>Agaricomycotina</taxon>
        <taxon>Agaricomycetes</taxon>
        <taxon>Polyporales</taxon>
        <taxon>Polyporaceae</taxon>
        <taxon>Polyporus</taxon>
    </lineage>
</organism>
<evidence type="ECO:0000256" key="7">
    <source>
        <dbReference type="ARBA" id="ARBA00023004"/>
    </source>
</evidence>
<dbReference type="GO" id="GO:0005506">
    <property type="term" value="F:iron ion binding"/>
    <property type="evidence" value="ECO:0007669"/>
    <property type="project" value="InterPro"/>
</dbReference>
<dbReference type="PRINTS" id="PR00385">
    <property type="entry name" value="P450"/>
</dbReference>
<dbReference type="PRINTS" id="PR00463">
    <property type="entry name" value="EP450I"/>
</dbReference>
<keyword evidence="7 9" id="KW-0408">Iron</keyword>
<dbReference type="InterPro" id="IPR036396">
    <property type="entry name" value="Cyt_P450_sf"/>
</dbReference>
<proteinExistence type="inferred from homology"/>
<comment type="pathway">
    <text evidence="2">Secondary metabolite biosynthesis.</text>
</comment>
<accession>A0A5C3PFL7</accession>
<dbReference type="InterPro" id="IPR050121">
    <property type="entry name" value="Cytochrome_P450_monoxygenase"/>
</dbReference>
<dbReference type="GO" id="GO:0020037">
    <property type="term" value="F:heme binding"/>
    <property type="evidence" value="ECO:0007669"/>
    <property type="project" value="InterPro"/>
</dbReference>
<evidence type="ECO:0000256" key="2">
    <source>
        <dbReference type="ARBA" id="ARBA00005179"/>
    </source>
</evidence>
<comment type="similarity">
    <text evidence="3">Belongs to the cytochrome P450 family.</text>
</comment>
<dbReference type="STRING" id="1314778.A0A5C3PFL7"/>
<evidence type="ECO:0000256" key="6">
    <source>
        <dbReference type="ARBA" id="ARBA00023002"/>
    </source>
</evidence>
<keyword evidence="4 9" id="KW-0349">Heme</keyword>
<evidence type="ECO:0000256" key="9">
    <source>
        <dbReference type="PIRSR" id="PIRSR602401-1"/>
    </source>
</evidence>
<sequence>MALTISFVLGLGIVATLALVIRRVIQNQTSPLRNIPGPTSGSLLKGKCRNVHRLMSPRNEKWKQELVERYGPVARLRGPFATIWLHVYDPKALYNIAIKDQDIWSKNAIGASSLLLGPGLLTTEGPQHRKQRKMLTPVFSAAYLRNVTTPFYETSYKLRDALLKILGSETKEVDILKWTGRTALELLGQGALGHSFDPLVEDVTDPFAEAVKSFFGATNALGVARTIFGPFVLIGPAWLRRRVVELIPNAKVQTLKKIVDIMYQRSTDIVNEKKAAMEKGDDAVLRQVSEGNDIMSILLRANTTASEKEKLSDDELIAQVSTFILAGMDTTSNATSRLLHLLAMHPDVQEKLRNEILDAQAGQEVSYDQIMDLPYLDAVTRETLRLCGPVGKISRVARQDTVLPLHEPIRGTDGKLITELHVPKGTVAVINGWACNTNKALWGEDAYEWKPERWLSPLPRALEEARIPGVYSNLMSFYGGGRGCIGFKYAQLELKVVLSVLLANFKFELTDKEIVWNQAGVAFPSVGKSRKPEMPLKVSAIGTL</sequence>
<dbReference type="InParanoid" id="A0A5C3PFL7"/>
<evidence type="ECO:0000256" key="3">
    <source>
        <dbReference type="ARBA" id="ARBA00010617"/>
    </source>
</evidence>
<dbReference type="PANTHER" id="PTHR24305:SF166">
    <property type="entry name" value="CYTOCHROME P450 12A4, MITOCHONDRIAL-RELATED"/>
    <property type="match status" value="1"/>
</dbReference>
<protein>
    <submittedName>
        <fullName evidence="10">Cytochrome P450</fullName>
    </submittedName>
</protein>
<evidence type="ECO:0000256" key="8">
    <source>
        <dbReference type="ARBA" id="ARBA00023033"/>
    </source>
</evidence>
<evidence type="ECO:0000313" key="10">
    <source>
        <dbReference type="EMBL" id="TFK87649.1"/>
    </source>
</evidence>
<keyword evidence="5 9" id="KW-0479">Metal-binding</keyword>
<dbReference type="GO" id="GO:0016705">
    <property type="term" value="F:oxidoreductase activity, acting on paired donors, with incorporation or reduction of molecular oxygen"/>
    <property type="evidence" value="ECO:0007669"/>
    <property type="project" value="InterPro"/>
</dbReference>
<dbReference type="PANTHER" id="PTHR24305">
    <property type="entry name" value="CYTOCHROME P450"/>
    <property type="match status" value="1"/>
</dbReference>
<keyword evidence="8" id="KW-0503">Monooxygenase</keyword>
<reference evidence="10 11" key="1">
    <citation type="journal article" date="2019" name="Nat. Ecol. Evol.">
        <title>Megaphylogeny resolves global patterns of mushroom evolution.</title>
        <authorList>
            <person name="Varga T."/>
            <person name="Krizsan K."/>
            <person name="Foldi C."/>
            <person name="Dima B."/>
            <person name="Sanchez-Garcia M."/>
            <person name="Sanchez-Ramirez S."/>
            <person name="Szollosi G.J."/>
            <person name="Szarkandi J.G."/>
            <person name="Papp V."/>
            <person name="Albert L."/>
            <person name="Andreopoulos W."/>
            <person name="Angelini C."/>
            <person name="Antonin V."/>
            <person name="Barry K.W."/>
            <person name="Bougher N.L."/>
            <person name="Buchanan P."/>
            <person name="Buyck B."/>
            <person name="Bense V."/>
            <person name="Catcheside P."/>
            <person name="Chovatia M."/>
            <person name="Cooper J."/>
            <person name="Damon W."/>
            <person name="Desjardin D."/>
            <person name="Finy P."/>
            <person name="Geml J."/>
            <person name="Haridas S."/>
            <person name="Hughes K."/>
            <person name="Justo A."/>
            <person name="Karasinski D."/>
            <person name="Kautmanova I."/>
            <person name="Kiss B."/>
            <person name="Kocsube S."/>
            <person name="Kotiranta H."/>
            <person name="LaButti K.M."/>
            <person name="Lechner B.E."/>
            <person name="Liimatainen K."/>
            <person name="Lipzen A."/>
            <person name="Lukacs Z."/>
            <person name="Mihaltcheva S."/>
            <person name="Morgado L.N."/>
            <person name="Niskanen T."/>
            <person name="Noordeloos M.E."/>
            <person name="Ohm R.A."/>
            <person name="Ortiz-Santana B."/>
            <person name="Ovrebo C."/>
            <person name="Racz N."/>
            <person name="Riley R."/>
            <person name="Savchenko A."/>
            <person name="Shiryaev A."/>
            <person name="Soop K."/>
            <person name="Spirin V."/>
            <person name="Szebenyi C."/>
            <person name="Tomsovsky M."/>
            <person name="Tulloss R.E."/>
            <person name="Uehling J."/>
            <person name="Grigoriev I.V."/>
            <person name="Vagvolgyi C."/>
            <person name="Papp T."/>
            <person name="Martin F.M."/>
            <person name="Miettinen O."/>
            <person name="Hibbett D.S."/>
            <person name="Nagy L.G."/>
        </authorList>
    </citation>
    <scope>NUCLEOTIDE SEQUENCE [LARGE SCALE GENOMIC DNA]</scope>
    <source>
        <strain evidence="10 11">HHB13444</strain>
    </source>
</reference>
<comment type="cofactor">
    <cofactor evidence="1 9">
        <name>heme</name>
        <dbReference type="ChEBI" id="CHEBI:30413"/>
    </cofactor>
</comment>
<evidence type="ECO:0000256" key="4">
    <source>
        <dbReference type="ARBA" id="ARBA00022617"/>
    </source>
</evidence>
<dbReference type="Proteomes" id="UP000308197">
    <property type="component" value="Unassembled WGS sequence"/>
</dbReference>
<evidence type="ECO:0000256" key="1">
    <source>
        <dbReference type="ARBA" id="ARBA00001971"/>
    </source>
</evidence>
<feature type="binding site" description="axial binding residue" evidence="9">
    <location>
        <position position="484"/>
    </location>
    <ligand>
        <name>heme</name>
        <dbReference type="ChEBI" id="CHEBI:30413"/>
    </ligand>
    <ligandPart>
        <name>Fe</name>
        <dbReference type="ChEBI" id="CHEBI:18248"/>
    </ligandPart>
</feature>
<dbReference type="EMBL" id="ML211144">
    <property type="protein sequence ID" value="TFK87649.1"/>
    <property type="molecule type" value="Genomic_DNA"/>
</dbReference>
<keyword evidence="11" id="KW-1185">Reference proteome</keyword>
<dbReference type="SUPFAM" id="SSF48264">
    <property type="entry name" value="Cytochrome P450"/>
    <property type="match status" value="1"/>
</dbReference>
<gene>
    <name evidence="10" type="ORF">K466DRAFT_548323</name>
</gene>
<evidence type="ECO:0000313" key="11">
    <source>
        <dbReference type="Proteomes" id="UP000308197"/>
    </source>
</evidence>
<evidence type="ECO:0000256" key="5">
    <source>
        <dbReference type="ARBA" id="ARBA00022723"/>
    </source>
</evidence>
<dbReference type="Gene3D" id="1.10.630.10">
    <property type="entry name" value="Cytochrome P450"/>
    <property type="match status" value="1"/>
</dbReference>
<dbReference type="GO" id="GO:0004497">
    <property type="term" value="F:monooxygenase activity"/>
    <property type="evidence" value="ECO:0007669"/>
    <property type="project" value="UniProtKB-KW"/>
</dbReference>
<keyword evidence="6" id="KW-0560">Oxidoreductase</keyword>
<name>A0A5C3PFL7_9APHY</name>
<dbReference type="InterPro" id="IPR001128">
    <property type="entry name" value="Cyt_P450"/>
</dbReference>
<dbReference type="InterPro" id="IPR002401">
    <property type="entry name" value="Cyt_P450_E_grp-I"/>
</dbReference>
<dbReference type="AlphaFoldDB" id="A0A5C3PFL7"/>
<dbReference type="Pfam" id="PF00067">
    <property type="entry name" value="p450"/>
    <property type="match status" value="1"/>
</dbReference>